<dbReference type="PANTHER" id="PTHR35910:SF1">
    <property type="entry name" value="2EXR DOMAIN-CONTAINING PROTEIN"/>
    <property type="match status" value="1"/>
</dbReference>
<sequence>MAEDFTLFPSLPPEVRRLIWKQCLPKRVVELDSLPSHYPHIQCQVYWTTSANAKPPVITQVCHESRAVAMETGRVLKEDPSTPDPRFFGPPLRPWFNPQTDVICQYPGDKWGDYGPFVDIKKRRAYFLQLATEAQGVAVLADRIDPCDDGSFFEKSGWGHPVGLSRNFVKSDCKEYLVCLEAVAIHIDKEKALDSQVFGRLAEEPIQLVHASDITRIRQFHKLSSPKDSEAKKFFKIAFVERDYLKQLAKWRRRTEVWFVFHKWLITYQENPSAAPPLLDIWLQVQTISKKEFQDEISPTDLLLCIDEGGLYNYAPNDENQWVKSVLDAMPNFHPVIMFRHCELDCC</sequence>
<protein>
    <recommendedName>
        <fullName evidence="1">2EXR domain-containing protein</fullName>
    </recommendedName>
</protein>
<dbReference type="Pfam" id="PF20150">
    <property type="entry name" value="2EXR"/>
    <property type="match status" value="1"/>
</dbReference>
<proteinExistence type="predicted"/>
<evidence type="ECO:0000259" key="1">
    <source>
        <dbReference type="Pfam" id="PF20150"/>
    </source>
</evidence>
<dbReference type="OrthoDB" id="3540486at2759"/>
<evidence type="ECO:0000313" key="2">
    <source>
        <dbReference type="EMBL" id="KAJ5083914.1"/>
    </source>
</evidence>
<dbReference type="RefSeq" id="XP_056507311.1">
    <property type="nucleotide sequence ID" value="XM_056659018.1"/>
</dbReference>
<comment type="caution">
    <text evidence="2">The sequence shown here is derived from an EMBL/GenBank/DDBJ whole genome shotgun (WGS) entry which is preliminary data.</text>
</comment>
<name>A0A9W9ELH0_9EURO</name>
<organism evidence="2 3">
    <name type="scientific">Penicillium alfredii</name>
    <dbReference type="NCBI Taxonomy" id="1506179"/>
    <lineage>
        <taxon>Eukaryota</taxon>
        <taxon>Fungi</taxon>
        <taxon>Dikarya</taxon>
        <taxon>Ascomycota</taxon>
        <taxon>Pezizomycotina</taxon>
        <taxon>Eurotiomycetes</taxon>
        <taxon>Eurotiomycetidae</taxon>
        <taxon>Eurotiales</taxon>
        <taxon>Aspergillaceae</taxon>
        <taxon>Penicillium</taxon>
    </lineage>
</organism>
<evidence type="ECO:0000313" key="3">
    <source>
        <dbReference type="Proteomes" id="UP001141434"/>
    </source>
</evidence>
<dbReference type="PANTHER" id="PTHR35910">
    <property type="entry name" value="2EXR DOMAIN-CONTAINING PROTEIN"/>
    <property type="match status" value="1"/>
</dbReference>
<keyword evidence="3" id="KW-1185">Reference proteome</keyword>
<dbReference type="GeneID" id="81398187"/>
<reference evidence="2" key="2">
    <citation type="journal article" date="2023" name="IMA Fungus">
        <title>Comparative genomic study of the Penicillium genus elucidates a diverse pangenome and 15 lateral gene transfer events.</title>
        <authorList>
            <person name="Petersen C."/>
            <person name="Sorensen T."/>
            <person name="Nielsen M.R."/>
            <person name="Sondergaard T.E."/>
            <person name="Sorensen J.L."/>
            <person name="Fitzpatrick D.A."/>
            <person name="Frisvad J.C."/>
            <person name="Nielsen K.L."/>
        </authorList>
    </citation>
    <scope>NUCLEOTIDE SEQUENCE</scope>
    <source>
        <strain evidence="2">IBT 34128</strain>
    </source>
</reference>
<feature type="domain" description="2EXR" evidence="1">
    <location>
        <begin position="5"/>
        <end position="103"/>
    </location>
</feature>
<dbReference type="Proteomes" id="UP001141434">
    <property type="component" value="Unassembled WGS sequence"/>
</dbReference>
<dbReference type="AlphaFoldDB" id="A0A9W9ELH0"/>
<dbReference type="InterPro" id="IPR045518">
    <property type="entry name" value="2EXR"/>
</dbReference>
<reference evidence="2" key="1">
    <citation type="submission" date="2022-11" db="EMBL/GenBank/DDBJ databases">
        <authorList>
            <person name="Petersen C."/>
        </authorList>
    </citation>
    <scope>NUCLEOTIDE SEQUENCE</scope>
    <source>
        <strain evidence="2">IBT 34128</strain>
    </source>
</reference>
<dbReference type="EMBL" id="JAPMSZ010000011">
    <property type="protein sequence ID" value="KAJ5083914.1"/>
    <property type="molecule type" value="Genomic_DNA"/>
</dbReference>
<accession>A0A9W9ELH0</accession>
<gene>
    <name evidence="2" type="ORF">NUU61_008493</name>
</gene>